<dbReference type="Proteomes" id="UP000095185">
    <property type="component" value="Chromosome"/>
</dbReference>
<dbReference type="InterPro" id="IPR051167">
    <property type="entry name" value="Prolyl_oligopep/macrocyclase"/>
</dbReference>
<dbReference type="InterPro" id="IPR029058">
    <property type="entry name" value="AB_hydrolase_fold"/>
</dbReference>
<dbReference type="RefSeq" id="WP_069809164.1">
    <property type="nucleotide sequence ID" value="NZ_CP017305.1"/>
</dbReference>
<name>A0A1D8CX03_CHLLM</name>
<reference evidence="9" key="1">
    <citation type="submission" date="2016-09" db="EMBL/GenBank/DDBJ databases">
        <title>Genome sequence of Chlorobaculum limnaeum.</title>
        <authorList>
            <person name="Liu Z."/>
            <person name="Tank M."/>
            <person name="Bryant D.A."/>
        </authorList>
    </citation>
    <scope>NUCLEOTIDE SEQUENCE [LARGE SCALE GENOMIC DNA]</scope>
    <source>
        <strain evidence="9">DSM 1677</strain>
    </source>
</reference>
<dbReference type="Gene3D" id="3.40.50.1820">
    <property type="entry name" value="alpha/beta hydrolase"/>
    <property type="match status" value="1"/>
</dbReference>
<feature type="domain" description="Peptidase S9A N-terminal" evidence="8">
    <location>
        <begin position="36"/>
        <end position="419"/>
    </location>
</feature>
<dbReference type="AlphaFoldDB" id="A0A1D8CX03"/>
<dbReference type="STRING" id="274537.BIU88_04380"/>
<dbReference type="EC" id="3.4.21.26" evidence="2"/>
<dbReference type="PANTHER" id="PTHR42881">
    <property type="entry name" value="PROLYL ENDOPEPTIDASE"/>
    <property type="match status" value="1"/>
</dbReference>
<dbReference type="EMBL" id="CP017305">
    <property type="protein sequence ID" value="AOS83446.1"/>
    <property type="molecule type" value="Genomic_DNA"/>
</dbReference>
<evidence type="ECO:0000256" key="1">
    <source>
        <dbReference type="ARBA" id="ARBA00001070"/>
    </source>
</evidence>
<keyword evidence="3" id="KW-0645">Protease</keyword>
<evidence type="ECO:0000259" key="7">
    <source>
        <dbReference type="Pfam" id="PF00326"/>
    </source>
</evidence>
<dbReference type="GO" id="GO:0070012">
    <property type="term" value="F:oligopeptidase activity"/>
    <property type="evidence" value="ECO:0007669"/>
    <property type="project" value="TreeGrafter"/>
</dbReference>
<keyword evidence="5" id="KW-0720">Serine protease</keyword>
<dbReference type="SUPFAM" id="SSF50993">
    <property type="entry name" value="Peptidase/esterase 'gauge' domain"/>
    <property type="match status" value="1"/>
</dbReference>
<gene>
    <name evidence="9" type="ORF">BIU88_04380</name>
</gene>
<evidence type="ECO:0000256" key="6">
    <source>
        <dbReference type="SAM" id="SignalP"/>
    </source>
</evidence>
<evidence type="ECO:0000256" key="3">
    <source>
        <dbReference type="ARBA" id="ARBA00022670"/>
    </source>
</evidence>
<evidence type="ECO:0000259" key="8">
    <source>
        <dbReference type="Pfam" id="PF02897"/>
    </source>
</evidence>
<organism evidence="9 10">
    <name type="scientific">Chlorobaculum limnaeum</name>
    <dbReference type="NCBI Taxonomy" id="274537"/>
    <lineage>
        <taxon>Bacteria</taxon>
        <taxon>Pseudomonadati</taxon>
        <taxon>Chlorobiota</taxon>
        <taxon>Chlorobiia</taxon>
        <taxon>Chlorobiales</taxon>
        <taxon>Chlorobiaceae</taxon>
        <taxon>Chlorobaculum</taxon>
    </lineage>
</organism>
<accession>A0A1D8CX03</accession>
<dbReference type="Gene3D" id="2.130.10.120">
    <property type="entry name" value="Prolyl oligopeptidase, N-terminal domain"/>
    <property type="match status" value="1"/>
</dbReference>
<dbReference type="SUPFAM" id="SSF53474">
    <property type="entry name" value="alpha/beta-Hydrolases"/>
    <property type="match status" value="1"/>
</dbReference>
<dbReference type="Pfam" id="PF00326">
    <property type="entry name" value="Peptidase_S9"/>
    <property type="match status" value="1"/>
</dbReference>
<feature type="chain" id="PRO_5009106487" description="prolyl oligopeptidase" evidence="6">
    <location>
        <begin position="24"/>
        <end position="727"/>
    </location>
</feature>
<evidence type="ECO:0000256" key="5">
    <source>
        <dbReference type="ARBA" id="ARBA00022825"/>
    </source>
</evidence>
<keyword evidence="4" id="KW-0378">Hydrolase</keyword>
<evidence type="ECO:0000313" key="10">
    <source>
        <dbReference type="Proteomes" id="UP000095185"/>
    </source>
</evidence>
<feature type="domain" description="Peptidase S9 prolyl oligopeptidase catalytic" evidence="7">
    <location>
        <begin position="511"/>
        <end position="719"/>
    </location>
</feature>
<dbReference type="InterPro" id="IPR002470">
    <property type="entry name" value="Peptidase_S9A"/>
</dbReference>
<protein>
    <recommendedName>
        <fullName evidence="2">prolyl oligopeptidase</fullName>
        <ecNumber evidence="2">3.4.21.26</ecNumber>
    </recommendedName>
</protein>
<dbReference type="GO" id="GO:0005829">
    <property type="term" value="C:cytosol"/>
    <property type="evidence" value="ECO:0007669"/>
    <property type="project" value="TreeGrafter"/>
</dbReference>
<dbReference type="PRINTS" id="PR00862">
    <property type="entry name" value="PROLIGOPTASE"/>
</dbReference>
<dbReference type="PANTHER" id="PTHR42881:SF2">
    <property type="entry name" value="PROLYL ENDOPEPTIDASE"/>
    <property type="match status" value="1"/>
</dbReference>
<evidence type="ECO:0000256" key="2">
    <source>
        <dbReference type="ARBA" id="ARBA00011897"/>
    </source>
</evidence>
<proteinExistence type="predicted"/>
<evidence type="ECO:0000256" key="4">
    <source>
        <dbReference type="ARBA" id="ARBA00022801"/>
    </source>
</evidence>
<feature type="signal peptide" evidence="6">
    <location>
        <begin position="1"/>
        <end position="23"/>
    </location>
</feature>
<dbReference type="GO" id="GO:0004252">
    <property type="term" value="F:serine-type endopeptidase activity"/>
    <property type="evidence" value="ECO:0007669"/>
    <property type="project" value="UniProtKB-EC"/>
</dbReference>
<keyword evidence="10" id="KW-1185">Reference proteome</keyword>
<keyword evidence="6" id="KW-0732">Signal</keyword>
<dbReference type="InterPro" id="IPR023302">
    <property type="entry name" value="Pept_S9A_N"/>
</dbReference>
<sequence length="727" mass="80894">MRTIRFSATICLSALLFSAPVSANAGSPANMDAPSASVVETICGEAVADPYRPLENLKDPKVQAWYMRQADRARAVLDGIPGRGELIEKMKEFDKRRQEKIFDLSITDNDCYFYLKQTPADETGKLYFRKGFKGTERLLFDPDTWKNVTGSTYVVSEIAPNIDGSKVVIGVSPNGSEDAILFVMEVESGRIYPERIDRGRFASPSWLPDGNSFFYNRLNSRDPLDRNRQKDSRVWLHVVGTNPGTDREIFSRTHDANLPIKAEDIPAVVYDRKSGRLFAFVGSVDPRVTAWYAPAGTLNAKVIPWQSLFTPNDDVYDFVTTRQDIYMYTPRNAPRFKVLKTPLDQPDLANAETVIPEPADATLTGLTLTSKGLFYTLSFNGVREELYHLEHDDKEPEKIDTPFDAGTMTISSKGFDHPELWAIMGGWSHDFRRFRYDEEDKRFIDETLSSKASYPEYDNLEVREVMVPSHDGVKVPLSLIYNRSMTKDGKNPVLIYGYGAYGNSMTPFFSPSLLLWNYKGGILAVAHVRGGGELGDDWHKAGMKTTKPNTWKDLIASAEYLIKKGYTSPEHIAINGGSAGGILIGRAMTERPDLFAAAMPQVGVLNAVRGEFSPNGPVNVPEFGTIKNPEECKALLEMDAYHHLRDGVSYPAALITAGMNDPRVPAWQPAKFAARLQEATASRKPVLFFTDYKAGHGIGDTKTKQFESLADMLSFGLWQTGGGKAAE</sequence>
<comment type="catalytic activity">
    <reaction evidence="1">
        <text>Hydrolysis of Pro-|-Xaa &gt;&gt; Ala-|-Xaa in oligopeptides.</text>
        <dbReference type="EC" id="3.4.21.26"/>
    </reaction>
</comment>
<dbReference type="Pfam" id="PF02897">
    <property type="entry name" value="Peptidase_S9_N"/>
    <property type="match status" value="1"/>
</dbReference>
<dbReference type="InterPro" id="IPR001375">
    <property type="entry name" value="Peptidase_S9_cat"/>
</dbReference>
<evidence type="ECO:0000313" key="9">
    <source>
        <dbReference type="EMBL" id="AOS83446.1"/>
    </source>
</evidence>
<dbReference type="KEGG" id="clz:BIU88_04380"/>
<dbReference type="GO" id="GO:0006508">
    <property type="term" value="P:proteolysis"/>
    <property type="evidence" value="ECO:0007669"/>
    <property type="project" value="UniProtKB-KW"/>
</dbReference>